<keyword evidence="1" id="KW-1133">Transmembrane helix</keyword>
<keyword evidence="1" id="KW-0812">Transmembrane</keyword>
<accession>A0A4U8T233</accession>
<reference evidence="2 3" key="1">
    <citation type="journal article" date="2014" name="Genome Announc.">
        <title>Draft genome sequences of eight enterohepatic helicobacter species isolated from both laboratory and wild rodents.</title>
        <authorList>
            <person name="Sheh A."/>
            <person name="Shen Z."/>
            <person name="Fox J.G."/>
        </authorList>
    </citation>
    <scope>NUCLEOTIDE SEQUENCE [LARGE SCALE GENOMIC DNA]</scope>
    <source>
        <strain evidence="2 3">MIT 96-1001</strain>
    </source>
</reference>
<dbReference type="RefSeq" id="WP_138128677.1">
    <property type="nucleotide sequence ID" value="NZ_JRPE02000002.1"/>
</dbReference>
<keyword evidence="3" id="KW-1185">Reference proteome</keyword>
<evidence type="ECO:0000313" key="2">
    <source>
        <dbReference type="EMBL" id="TLD93354.1"/>
    </source>
</evidence>
<proteinExistence type="predicted"/>
<evidence type="ECO:0000313" key="3">
    <source>
        <dbReference type="Proteomes" id="UP000029921"/>
    </source>
</evidence>
<gene>
    <name evidence="2" type="ORF">LS74_001085</name>
</gene>
<keyword evidence="1" id="KW-0472">Membrane</keyword>
<organism evidence="2 3">
    <name type="scientific">Helicobacter magdeburgensis</name>
    <dbReference type="NCBI Taxonomy" id="471858"/>
    <lineage>
        <taxon>Bacteria</taxon>
        <taxon>Pseudomonadati</taxon>
        <taxon>Campylobacterota</taxon>
        <taxon>Epsilonproteobacteria</taxon>
        <taxon>Campylobacterales</taxon>
        <taxon>Helicobacteraceae</taxon>
        <taxon>Helicobacter</taxon>
    </lineage>
</organism>
<protein>
    <recommendedName>
        <fullName evidence="4">DUF1640 domain-containing protein</fullName>
    </recommendedName>
</protein>
<dbReference type="AlphaFoldDB" id="A0A4U8T233"/>
<dbReference type="EMBL" id="JRPE02000002">
    <property type="protein sequence ID" value="TLD93354.1"/>
    <property type="molecule type" value="Genomic_DNA"/>
</dbReference>
<dbReference type="Proteomes" id="UP000029921">
    <property type="component" value="Unassembled WGS sequence"/>
</dbReference>
<comment type="caution">
    <text evidence="2">The sequence shown here is derived from an EMBL/GenBank/DDBJ whole genome shotgun (WGS) entry which is preliminary data.</text>
</comment>
<evidence type="ECO:0000256" key="1">
    <source>
        <dbReference type="SAM" id="Phobius"/>
    </source>
</evidence>
<sequence>MKYVLNESFKSLVQGIFNQDKEKSERLIKAFEELVNDRATTTSLNLEVLKQEFLEEARKEFLSKSAVELEMEKLKNQLITKADMYEILKPYATKADIAEVKREIAETRTDLLKWFVATQVAVGGFVVALIKLFQ</sequence>
<evidence type="ECO:0008006" key="4">
    <source>
        <dbReference type="Google" id="ProtNLM"/>
    </source>
</evidence>
<name>A0A4U8T233_9HELI</name>
<feature type="transmembrane region" description="Helical" evidence="1">
    <location>
        <begin position="111"/>
        <end position="133"/>
    </location>
</feature>